<keyword evidence="2" id="KW-1185">Reference proteome</keyword>
<dbReference type="RefSeq" id="WP_377566498.1">
    <property type="nucleotide sequence ID" value="NZ_JBHTMP010000002.1"/>
</dbReference>
<dbReference type="Proteomes" id="UP001597260">
    <property type="component" value="Unassembled WGS sequence"/>
</dbReference>
<dbReference type="Gene3D" id="3.40.190.80">
    <property type="match status" value="1"/>
</dbReference>
<dbReference type="Gene3D" id="3.30.540.10">
    <property type="entry name" value="Fructose-1,6-Bisphosphatase, subunit A, domain 1"/>
    <property type="match status" value="1"/>
</dbReference>
<dbReference type="InterPro" id="IPR000760">
    <property type="entry name" value="Inositol_monophosphatase-like"/>
</dbReference>
<proteinExistence type="predicted"/>
<name>A0ABW3Y9P5_9ACTN</name>
<dbReference type="PRINTS" id="PR00377">
    <property type="entry name" value="IMPHPHTASES"/>
</dbReference>
<dbReference type="EMBL" id="JBHTMP010000002">
    <property type="protein sequence ID" value="MFD1319979.1"/>
    <property type="molecule type" value="Genomic_DNA"/>
</dbReference>
<organism evidence="1 2">
    <name type="scientific">Micromonospora sonneratiae</name>
    <dbReference type="NCBI Taxonomy" id="1184706"/>
    <lineage>
        <taxon>Bacteria</taxon>
        <taxon>Bacillati</taxon>
        <taxon>Actinomycetota</taxon>
        <taxon>Actinomycetes</taxon>
        <taxon>Micromonosporales</taxon>
        <taxon>Micromonosporaceae</taxon>
        <taxon>Micromonospora</taxon>
    </lineage>
</organism>
<sequence length="279" mass="29386">MADSMLDEVGALLREAAATAILPRFGRLGGSDVEEKTPGELVTVADREAEQIISAGLRRLLPGSVVVGEEAVAADADVLTRLHGTAPVWLVDPLDGTANFAAGRRPFAVMVALLRDGVTEASWILDPVADRLVVARAGVGAYVDGVRVRTTDPAPPRADLRGAVLTRFLPTSLQVRVTAGAGGLGELLPGHHCAGQEYPDIVLGVQHFAIFWRTLPWDHAPGALLVREAGGVVRRLDGGEYDPTDEQSGLLAAANEQVWSDVYEALLAGSVDPVDPEVS</sequence>
<dbReference type="PANTHER" id="PTHR20854:SF4">
    <property type="entry name" value="INOSITOL-1-MONOPHOSPHATASE-RELATED"/>
    <property type="match status" value="1"/>
</dbReference>
<reference evidence="2" key="1">
    <citation type="journal article" date="2019" name="Int. J. Syst. Evol. Microbiol.">
        <title>The Global Catalogue of Microorganisms (GCM) 10K type strain sequencing project: providing services to taxonomists for standard genome sequencing and annotation.</title>
        <authorList>
            <consortium name="The Broad Institute Genomics Platform"/>
            <consortium name="The Broad Institute Genome Sequencing Center for Infectious Disease"/>
            <person name="Wu L."/>
            <person name="Ma J."/>
        </authorList>
    </citation>
    <scope>NUCLEOTIDE SEQUENCE [LARGE SCALE GENOMIC DNA]</scope>
    <source>
        <strain evidence="2">JCM 31037</strain>
    </source>
</reference>
<dbReference type="SUPFAM" id="SSF56655">
    <property type="entry name" value="Carbohydrate phosphatase"/>
    <property type="match status" value="1"/>
</dbReference>
<gene>
    <name evidence="1" type="ORF">ACFQ4H_02625</name>
</gene>
<protein>
    <submittedName>
        <fullName evidence="1">Inositol monophosphatase family protein</fullName>
    </submittedName>
</protein>
<dbReference type="PANTHER" id="PTHR20854">
    <property type="entry name" value="INOSITOL MONOPHOSPHATASE"/>
    <property type="match status" value="1"/>
</dbReference>
<evidence type="ECO:0000313" key="1">
    <source>
        <dbReference type="EMBL" id="MFD1319979.1"/>
    </source>
</evidence>
<accession>A0ABW3Y9P5</accession>
<dbReference type="Pfam" id="PF00459">
    <property type="entry name" value="Inositol_P"/>
    <property type="match status" value="1"/>
</dbReference>
<comment type="caution">
    <text evidence="1">The sequence shown here is derived from an EMBL/GenBank/DDBJ whole genome shotgun (WGS) entry which is preliminary data.</text>
</comment>
<evidence type="ECO:0000313" key="2">
    <source>
        <dbReference type="Proteomes" id="UP001597260"/>
    </source>
</evidence>